<dbReference type="AlphaFoldDB" id="A0A7W3Y2M5"/>
<evidence type="ECO:0000313" key="1">
    <source>
        <dbReference type="EMBL" id="MBB0245500.1"/>
    </source>
</evidence>
<evidence type="ECO:0000313" key="2">
    <source>
        <dbReference type="Proteomes" id="UP000538929"/>
    </source>
</evidence>
<accession>A0A7W3Y2M5</accession>
<dbReference type="RefSeq" id="WP_182606976.1">
    <property type="nucleotide sequence ID" value="NZ_VKHT01000511.1"/>
</dbReference>
<sequence length="95" mass="10144">MFGRRRRPVAAPETRTIATYRTAGGADLAVVHELVGEAPGTPVETVARCACGQSAEAGHYRRNGQSEPALARRADRGVKAWAQQHAAHCRLTPVA</sequence>
<proteinExistence type="predicted"/>
<dbReference type="Proteomes" id="UP000538929">
    <property type="component" value="Unassembled WGS sequence"/>
</dbReference>
<dbReference type="EMBL" id="VKHT01000511">
    <property type="protein sequence ID" value="MBB0245500.1"/>
    <property type="molecule type" value="Genomic_DNA"/>
</dbReference>
<organism evidence="1 2">
    <name type="scientific">Streptomyces alkaliphilus</name>
    <dbReference type="NCBI Taxonomy" id="1472722"/>
    <lineage>
        <taxon>Bacteria</taxon>
        <taxon>Bacillati</taxon>
        <taxon>Actinomycetota</taxon>
        <taxon>Actinomycetes</taxon>
        <taxon>Kitasatosporales</taxon>
        <taxon>Streptomycetaceae</taxon>
        <taxon>Streptomyces</taxon>
    </lineage>
</organism>
<gene>
    <name evidence="1" type="ORF">FNQ90_15665</name>
</gene>
<protein>
    <submittedName>
        <fullName evidence="1">Uncharacterized protein</fullName>
    </submittedName>
</protein>
<name>A0A7W3Y2M5_9ACTN</name>
<reference evidence="2" key="1">
    <citation type="submission" date="2019-10" db="EMBL/GenBank/DDBJ databases">
        <title>Streptomyces sp. nov., a novel actinobacterium isolated from alkaline environment.</title>
        <authorList>
            <person name="Golinska P."/>
        </authorList>
    </citation>
    <scope>NUCLEOTIDE SEQUENCE [LARGE SCALE GENOMIC DNA]</scope>
    <source>
        <strain evidence="2">DSM 42118</strain>
    </source>
</reference>
<keyword evidence="2" id="KW-1185">Reference proteome</keyword>
<comment type="caution">
    <text evidence="1">The sequence shown here is derived from an EMBL/GenBank/DDBJ whole genome shotgun (WGS) entry which is preliminary data.</text>
</comment>